<feature type="transmembrane region" description="Helical" evidence="1">
    <location>
        <begin position="161"/>
        <end position="189"/>
    </location>
</feature>
<sequence>MFDVMLPLEVLILFLKGALMGAADVVPGVSGGTIAFITGIYERLLNSLKKLGPASLKILFREGVAACWRHIDGTFLVAVFGGVLFSVFTMARVITYSLSAWPIQVWSFFFGLVVISAVLILRKVSHWSLSRIAALVAGVGMAVLIGHATPGMHAQPEWYSFLWAGALAICAMILPGISGSFILLLLGFYAPVLQAVTRFDFGILFVFASGCVLGLLLFSHVLSWLLSYYHQTTLAFLVGLMLGAIEKIWPWKQTLAWKLADNGVQIPVQQVNVMPWQYESLTGQPPEFVVAIALMMVAIIAVSVFEWCGRSKIQTD</sequence>
<feature type="transmembrane region" description="Helical" evidence="1">
    <location>
        <begin position="201"/>
        <end position="222"/>
    </location>
</feature>
<dbReference type="Proteomes" id="UP001500604">
    <property type="component" value="Unassembled WGS sequence"/>
</dbReference>
<feature type="transmembrane region" description="Helical" evidence="1">
    <location>
        <begin position="132"/>
        <end position="149"/>
    </location>
</feature>
<accession>A0ABP8V9C3</accession>
<comment type="caution">
    <text evidence="2">The sequence shown here is derived from an EMBL/GenBank/DDBJ whole genome shotgun (WGS) entry which is preliminary data.</text>
</comment>
<evidence type="ECO:0000313" key="2">
    <source>
        <dbReference type="EMBL" id="GAA4652034.1"/>
    </source>
</evidence>
<evidence type="ECO:0000256" key="1">
    <source>
        <dbReference type="SAM" id="Phobius"/>
    </source>
</evidence>
<feature type="transmembrane region" description="Helical" evidence="1">
    <location>
        <begin position="101"/>
        <end position="120"/>
    </location>
</feature>
<dbReference type="PANTHER" id="PTHR37308">
    <property type="entry name" value="INTEGRAL MEMBRANE PROTEIN"/>
    <property type="match status" value="1"/>
</dbReference>
<dbReference type="InterPro" id="IPR007163">
    <property type="entry name" value="VCA0040-like"/>
</dbReference>
<feature type="transmembrane region" description="Helical" evidence="1">
    <location>
        <begin position="75"/>
        <end position="95"/>
    </location>
</feature>
<dbReference type="PANTHER" id="PTHR37308:SF1">
    <property type="entry name" value="POLYPRENYL-PHOSPHATE TRANSPORTER"/>
    <property type="match status" value="1"/>
</dbReference>
<organism evidence="2 3">
    <name type="scientific">Kistimonas scapharcae</name>
    <dbReference type="NCBI Taxonomy" id="1036133"/>
    <lineage>
        <taxon>Bacteria</taxon>
        <taxon>Pseudomonadati</taxon>
        <taxon>Pseudomonadota</taxon>
        <taxon>Gammaproteobacteria</taxon>
        <taxon>Oceanospirillales</taxon>
        <taxon>Endozoicomonadaceae</taxon>
        <taxon>Kistimonas</taxon>
    </lineage>
</organism>
<keyword evidence="3" id="KW-1185">Reference proteome</keyword>
<feature type="transmembrane region" description="Helical" evidence="1">
    <location>
        <begin position="288"/>
        <end position="307"/>
    </location>
</feature>
<name>A0ABP8V9C3_9GAMM</name>
<evidence type="ECO:0000313" key="3">
    <source>
        <dbReference type="Proteomes" id="UP001500604"/>
    </source>
</evidence>
<keyword evidence="1" id="KW-0472">Membrane</keyword>
<keyword evidence="1" id="KW-0812">Transmembrane</keyword>
<feature type="transmembrane region" description="Helical" evidence="1">
    <location>
        <begin position="20"/>
        <end position="41"/>
    </location>
</feature>
<proteinExistence type="predicted"/>
<keyword evidence="1" id="KW-1133">Transmembrane helix</keyword>
<dbReference type="Pfam" id="PF04018">
    <property type="entry name" value="VCA0040-like"/>
    <property type="match status" value="1"/>
</dbReference>
<protein>
    <submittedName>
        <fullName evidence="2">DUF368 domain-containing protein</fullName>
    </submittedName>
</protein>
<reference evidence="3" key="1">
    <citation type="journal article" date="2019" name="Int. J. Syst. Evol. Microbiol.">
        <title>The Global Catalogue of Microorganisms (GCM) 10K type strain sequencing project: providing services to taxonomists for standard genome sequencing and annotation.</title>
        <authorList>
            <consortium name="The Broad Institute Genomics Platform"/>
            <consortium name="The Broad Institute Genome Sequencing Center for Infectious Disease"/>
            <person name="Wu L."/>
            <person name="Ma J."/>
        </authorList>
    </citation>
    <scope>NUCLEOTIDE SEQUENCE [LARGE SCALE GENOMIC DNA]</scope>
    <source>
        <strain evidence="3">JCM 17805</strain>
    </source>
</reference>
<dbReference type="EMBL" id="BAABFL010000468">
    <property type="protein sequence ID" value="GAA4652034.1"/>
    <property type="molecule type" value="Genomic_DNA"/>
</dbReference>
<gene>
    <name evidence="2" type="ORF">GCM10023116_43180</name>
</gene>